<dbReference type="Proteomes" id="UP000186922">
    <property type="component" value="Unassembled WGS sequence"/>
</dbReference>
<dbReference type="STRING" id="947166.A0A1D1UXI2"/>
<dbReference type="SUPFAM" id="SSF52540">
    <property type="entry name" value="P-loop containing nucleoside triphosphate hydrolases"/>
    <property type="match status" value="1"/>
</dbReference>
<dbReference type="SMART" id="SM00367">
    <property type="entry name" value="LRR_CC"/>
    <property type="match status" value="6"/>
</dbReference>
<dbReference type="Gene3D" id="3.40.50.300">
    <property type="entry name" value="P-loop containing nucleotide triphosphate hydrolases"/>
    <property type="match status" value="1"/>
</dbReference>
<accession>A0A1D1UXI2</accession>
<dbReference type="PANTHER" id="PTHR13318">
    <property type="entry name" value="PARTNER OF PAIRED, ISOFORM B-RELATED"/>
    <property type="match status" value="1"/>
</dbReference>
<dbReference type="AlphaFoldDB" id="A0A1D1UXI2"/>
<organism evidence="3 4">
    <name type="scientific">Ramazzottius varieornatus</name>
    <name type="common">Water bear</name>
    <name type="synonym">Tardigrade</name>
    <dbReference type="NCBI Taxonomy" id="947166"/>
    <lineage>
        <taxon>Eukaryota</taxon>
        <taxon>Metazoa</taxon>
        <taxon>Ecdysozoa</taxon>
        <taxon>Tardigrada</taxon>
        <taxon>Eutardigrada</taxon>
        <taxon>Parachela</taxon>
        <taxon>Hypsibioidea</taxon>
        <taxon>Ramazzottiidae</taxon>
        <taxon>Ramazzottius</taxon>
    </lineage>
</organism>
<dbReference type="InterPro" id="IPR027417">
    <property type="entry name" value="P-loop_NTPase"/>
</dbReference>
<protein>
    <recommendedName>
        <fullName evidence="2">F-box/LRR-repeat protein 15-like leucin rich repeat domain-containing protein</fullName>
    </recommendedName>
</protein>
<evidence type="ECO:0000313" key="4">
    <source>
        <dbReference type="Proteomes" id="UP000186922"/>
    </source>
</evidence>
<dbReference type="InterPro" id="IPR006553">
    <property type="entry name" value="Leu-rich_rpt_Cys-con_subtyp"/>
</dbReference>
<feature type="compositionally biased region" description="Polar residues" evidence="1">
    <location>
        <begin position="483"/>
        <end position="503"/>
    </location>
</feature>
<gene>
    <name evidence="3" type="primary">RvY_05255</name>
    <name evidence="3" type="synonym">RvY_05255.1</name>
    <name evidence="3" type="ORF">RvY_05255-1</name>
</gene>
<dbReference type="Pfam" id="PF25372">
    <property type="entry name" value="DUF7885"/>
    <property type="match status" value="1"/>
</dbReference>
<sequence>MAASVAAQRMPGTDGGPTLASRVDTGSLGSATSNGSPSDITSNSNSSVRPASAGRDRSRSLRRRFTTPPEASAQSGSVSSLHQYYTPFPDREVSDSSEVVVYPKDGIEEIQSRIISRSDHIRSLRLRACSKLTSANLHDIIRCVTPKLLSFEIREAQDSNHFDLDHLQHLVSKCKHLRALHLEDCFLIDHRCLEHIGRHLLELQNIAFVHTKRKQWPDNPIHELVLHVPLELHSLKFVGFDEIADYHVNYAIDCYSGSLNSISFGDCANVTDRSVDYIATNCKLLRHIELFKNPGISDSTLWILAKHCSNLHYIDLACCNKITDYGVKELVTHATHLRYINLSSNSKIRNLAFISIIRHCTNIARIRLDNTGVTAIPASIIKRKPTLREVSLRDCKDIPESIVNVIQNPNGLNDYMDQMEDRNLSYRLKVFVVGASGTGKTTLIKCLTGKMDPEGPEFEGVNVQSWRPLKESSWGKRRPSLNLRPTGTPTQTHSRVNEISSNN</sequence>
<feature type="region of interest" description="Disordered" evidence="1">
    <location>
        <begin position="1"/>
        <end position="81"/>
    </location>
</feature>
<dbReference type="SUPFAM" id="SSF52047">
    <property type="entry name" value="RNI-like"/>
    <property type="match status" value="1"/>
</dbReference>
<name>A0A1D1UXI2_RAMVA</name>
<proteinExistence type="predicted"/>
<dbReference type="OrthoDB" id="423607at2759"/>
<dbReference type="InterPro" id="IPR032675">
    <property type="entry name" value="LRR_dom_sf"/>
</dbReference>
<feature type="compositionally biased region" description="Polar residues" evidence="1">
    <location>
        <begin position="72"/>
        <end position="81"/>
    </location>
</feature>
<dbReference type="InterPro" id="IPR057207">
    <property type="entry name" value="FBXL15_LRR"/>
</dbReference>
<evidence type="ECO:0000256" key="1">
    <source>
        <dbReference type="SAM" id="MobiDB-lite"/>
    </source>
</evidence>
<comment type="caution">
    <text evidence="3">The sequence shown here is derived from an EMBL/GenBank/DDBJ whole genome shotgun (WGS) entry which is preliminary data.</text>
</comment>
<feature type="compositionally biased region" description="Polar residues" evidence="1">
    <location>
        <begin position="27"/>
        <end position="41"/>
    </location>
</feature>
<dbReference type="GO" id="GO:0031146">
    <property type="term" value="P:SCF-dependent proteasomal ubiquitin-dependent protein catabolic process"/>
    <property type="evidence" value="ECO:0007669"/>
    <property type="project" value="TreeGrafter"/>
</dbReference>
<keyword evidence="4" id="KW-1185">Reference proteome</keyword>
<dbReference type="EMBL" id="BDGG01000002">
    <property type="protein sequence ID" value="GAU93290.1"/>
    <property type="molecule type" value="Genomic_DNA"/>
</dbReference>
<feature type="region of interest" description="Disordered" evidence="1">
    <location>
        <begin position="469"/>
        <end position="503"/>
    </location>
</feature>
<evidence type="ECO:0000259" key="2">
    <source>
        <dbReference type="Pfam" id="PF25372"/>
    </source>
</evidence>
<dbReference type="GO" id="GO:0019005">
    <property type="term" value="C:SCF ubiquitin ligase complex"/>
    <property type="evidence" value="ECO:0007669"/>
    <property type="project" value="TreeGrafter"/>
</dbReference>
<evidence type="ECO:0000313" key="3">
    <source>
        <dbReference type="EMBL" id="GAU93290.1"/>
    </source>
</evidence>
<feature type="domain" description="F-box/LRR-repeat protein 15-like leucin rich repeat" evidence="2">
    <location>
        <begin position="257"/>
        <end position="407"/>
    </location>
</feature>
<dbReference type="Gene3D" id="3.80.10.10">
    <property type="entry name" value="Ribonuclease Inhibitor"/>
    <property type="match status" value="2"/>
</dbReference>
<reference evidence="3 4" key="1">
    <citation type="journal article" date="2016" name="Nat. Commun.">
        <title>Extremotolerant tardigrade genome and improved radiotolerance of human cultured cells by tardigrade-unique protein.</title>
        <authorList>
            <person name="Hashimoto T."/>
            <person name="Horikawa D.D."/>
            <person name="Saito Y."/>
            <person name="Kuwahara H."/>
            <person name="Kozuka-Hata H."/>
            <person name="Shin-I T."/>
            <person name="Minakuchi Y."/>
            <person name="Ohishi K."/>
            <person name="Motoyama A."/>
            <person name="Aizu T."/>
            <person name="Enomoto A."/>
            <person name="Kondo K."/>
            <person name="Tanaka S."/>
            <person name="Hara Y."/>
            <person name="Koshikawa S."/>
            <person name="Sagara H."/>
            <person name="Miura T."/>
            <person name="Yokobori S."/>
            <person name="Miyagawa K."/>
            <person name="Suzuki Y."/>
            <person name="Kubo T."/>
            <person name="Oyama M."/>
            <person name="Kohara Y."/>
            <person name="Fujiyama A."/>
            <person name="Arakawa K."/>
            <person name="Katayama T."/>
            <person name="Toyoda A."/>
            <person name="Kunieda T."/>
        </authorList>
    </citation>
    <scope>NUCLEOTIDE SEQUENCE [LARGE SCALE GENOMIC DNA]</scope>
    <source>
        <strain evidence="3 4">YOKOZUNA-1</strain>
    </source>
</reference>